<evidence type="ECO:0000313" key="1">
    <source>
        <dbReference type="EMBL" id="KAL0345529.1"/>
    </source>
</evidence>
<sequence>MFDNMFNTVMDTKGKTKDNLNAWKNLKIICNQPELKLDEWRPNTMLKAVYTLTKEQKRGIREWIRGLKFPDG</sequence>
<protein>
    <submittedName>
        <fullName evidence="1">Uncharacterized protein</fullName>
    </submittedName>
</protein>
<dbReference type="EMBL" id="JACGWJ010000019">
    <property type="protein sequence ID" value="KAL0345529.1"/>
    <property type="molecule type" value="Genomic_DNA"/>
</dbReference>
<name>A0AAW2NP39_SESRA</name>
<dbReference type="AlphaFoldDB" id="A0AAW2NP39"/>
<reference evidence="1" key="1">
    <citation type="submission" date="2020-06" db="EMBL/GenBank/DDBJ databases">
        <authorList>
            <person name="Li T."/>
            <person name="Hu X."/>
            <person name="Zhang T."/>
            <person name="Song X."/>
            <person name="Zhang H."/>
            <person name="Dai N."/>
            <person name="Sheng W."/>
            <person name="Hou X."/>
            <person name="Wei L."/>
        </authorList>
    </citation>
    <scope>NUCLEOTIDE SEQUENCE</scope>
    <source>
        <strain evidence="1">G02</strain>
        <tissue evidence="1">Leaf</tissue>
    </source>
</reference>
<gene>
    <name evidence="1" type="ORF">Sradi_4384200</name>
</gene>
<accession>A0AAW2NP39</accession>
<proteinExistence type="predicted"/>
<reference evidence="1" key="2">
    <citation type="journal article" date="2024" name="Plant">
        <title>Genomic evolution and insights into agronomic trait innovations of Sesamum species.</title>
        <authorList>
            <person name="Miao H."/>
            <person name="Wang L."/>
            <person name="Qu L."/>
            <person name="Liu H."/>
            <person name="Sun Y."/>
            <person name="Le M."/>
            <person name="Wang Q."/>
            <person name="Wei S."/>
            <person name="Zheng Y."/>
            <person name="Lin W."/>
            <person name="Duan Y."/>
            <person name="Cao H."/>
            <person name="Xiong S."/>
            <person name="Wang X."/>
            <person name="Wei L."/>
            <person name="Li C."/>
            <person name="Ma Q."/>
            <person name="Ju M."/>
            <person name="Zhao R."/>
            <person name="Li G."/>
            <person name="Mu C."/>
            <person name="Tian Q."/>
            <person name="Mei H."/>
            <person name="Zhang T."/>
            <person name="Gao T."/>
            <person name="Zhang H."/>
        </authorList>
    </citation>
    <scope>NUCLEOTIDE SEQUENCE</scope>
    <source>
        <strain evidence="1">G02</strain>
    </source>
</reference>
<comment type="caution">
    <text evidence="1">The sequence shown here is derived from an EMBL/GenBank/DDBJ whole genome shotgun (WGS) entry which is preliminary data.</text>
</comment>
<organism evidence="1">
    <name type="scientific">Sesamum radiatum</name>
    <name type="common">Black benniseed</name>
    <dbReference type="NCBI Taxonomy" id="300843"/>
    <lineage>
        <taxon>Eukaryota</taxon>
        <taxon>Viridiplantae</taxon>
        <taxon>Streptophyta</taxon>
        <taxon>Embryophyta</taxon>
        <taxon>Tracheophyta</taxon>
        <taxon>Spermatophyta</taxon>
        <taxon>Magnoliopsida</taxon>
        <taxon>eudicotyledons</taxon>
        <taxon>Gunneridae</taxon>
        <taxon>Pentapetalae</taxon>
        <taxon>asterids</taxon>
        <taxon>lamiids</taxon>
        <taxon>Lamiales</taxon>
        <taxon>Pedaliaceae</taxon>
        <taxon>Sesamum</taxon>
    </lineage>
</organism>